<accession>A0A1J0AF56</accession>
<dbReference type="GO" id="GO:0008168">
    <property type="term" value="F:methyltransferase activity"/>
    <property type="evidence" value="ECO:0007669"/>
    <property type="project" value="UniProtKB-KW"/>
</dbReference>
<dbReference type="EMBL" id="CP017675">
    <property type="protein sequence ID" value="APB34570.1"/>
    <property type="molecule type" value="Genomic_DNA"/>
</dbReference>
<dbReference type="SUPFAM" id="SSF53335">
    <property type="entry name" value="S-adenosyl-L-methionine-dependent methyltransferases"/>
    <property type="match status" value="1"/>
</dbReference>
<feature type="domain" description="RNA-binding S4" evidence="4">
    <location>
        <begin position="3"/>
        <end position="67"/>
    </location>
</feature>
<dbReference type="InterPro" id="IPR002942">
    <property type="entry name" value="S4_RNA-bd"/>
</dbReference>
<dbReference type="Proteomes" id="UP000180235">
    <property type="component" value="Chromosome"/>
</dbReference>
<proteinExistence type="inferred from homology"/>
<keyword evidence="1 3" id="KW-0694">RNA-binding</keyword>
<dbReference type="Gene3D" id="3.10.290.10">
    <property type="entry name" value="RNA-binding S4 domain"/>
    <property type="match status" value="1"/>
</dbReference>
<protein>
    <submittedName>
        <fullName evidence="5">rRNA methylase</fullName>
        <ecNumber evidence="5">2.1.1.226</ecNumber>
    </submittedName>
</protein>
<name>A0A1J0AF56_9CYAN</name>
<dbReference type="STRING" id="1188229.GlitD10_2238"/>
<dbReference type="InterPro" id="IPR029063">
    <property type="entry name" value="SAM-dependent_MTases_sf"/>
</dbReference>
<dbReference type="InterPro" id="IPR036986">
    <property type="entry name" value="S4_RNA-bd_sf"/>
</dbReference>
<dbReference type="InterPro" id="IPR004538">
    <property type="entry name" value="Hemolysin_A/TlyA"/>
</dbReference>
<dbReference type="OrthoDB" id="9784736at2"/>
<dbReference type="GO" id="GO:0032259">
    <property type="term" value="P:methylation"/>
    <property type="evidence" value="ECO:0007669"/>
    <property type="project" value="UniProtKB-KW"/>
</dbReference>
<dbReference type="CDD" id="cd00165">
    <property type="entry name" value="S4"/>
    <property type="match status" value="1"/>
</dbReference>
<dbReference type="Pfam" id="PF01728">
    <property type="entry name" value="FtsJ"/>
    <property type="match status" value="1"/>
</dbReference>
<evidence type="ECO:0000313" key="6">
    <source>
        <dbReference type="Proteomes" id="UP000180235"/>
    </source>
</evidence>
<dbReference type="KEGG" id="glt:GlitD10_2238"/>
<gene>
    <name evidence="5" type="primary">tlyA</name>
    <name evidence="5" type="ORF">GlitD10_2238</name>
</gene>
<sequence>MKARLDTLLVTLELCPTRQRAQRVIQAGWVQVNQRVVDKPGTLVPVDSCITLHARPPYVSRGGEKLAHALRTFNLTVTNRVALDGGISTGGFTDCLLQNGARLVYGVDVGYGQVAWELRQDSRVRLLERTNLRYLQPQQIYQQPDPWPDLGVVDVAFISVTKVLPALWKLLAPPREAVILVKPQFEVGRGHIHKGGVVRDVQAQGQAILSVAESAAGLGWQVQGLTRSPLTGPAGNCEYLLWLGTRAEPIPPGAWVALVARVTASHANG</sequence>
<dbReference type="PIRSF" id="PIRSF005578">
    <property type="entry name" value="TlyA"/>
    <property type="match status" value="1"/>
</dbReference>
<dbReference type="Gene3D" id="3.40.50.150">
    <property type="entry name" value="Vaccinia Virus protein VP39"/>
    <property type="match status" value="1"/>
</dbReference>
<dbReference type="PANTHER" id="PTHR32319">
    <property type="entry name" value="BACTERIAL HEMOLYSIN-LIKE PROTEIN"/>
    <property type="match status" value="1"/>
</dbReference>
<dbReference type="SUPFAM" id="SSF55174">
    <property type="entry name" value="Alpha-L RNA-binding motif"/>
    <property type="match status" value="1"/>
</dbReference>
<dbReference type="RefSeq" id="WP_071454991.1">
    <property type="nucleotide sequence ID" value="NZ_CP017675.1"/>
</dbReference>
<dbReference type="PANTHER" id="PTHR32319:SF0">
    <property type="entry name" value="BACTERIAL HEMOLYSIN-LIKE PROTEIN"/>
    <property type="match status" value="1"/>
</dbReference>
<dbReference type="InterPro" id="IPR047048">
    <property type="entry name" value="TlyA"/>
</dbReference>
<evidence type="ECO:0000256" key="1">
    <source>
        <dbReference type="ARBA" id="ARBA00022884"/>
    </source>
</evidence>
<keyword evidence="6" id="KW-1185">Reference proteome</keyword>
<dbReference type="NCBIfam" id="TIGR00478">
    <property type="entry name" value="tly"/>
    <property type="match status" value="1"/>
</dbReference>
<dbReference type="GO" id="GO:0003723">
    <property type="term" value="F:RNA binding"/>
    <property type="evidence" value="ECO:0007669"/>
    <property type="project" value="UniProtKB-KW"/>
</dbReference>
<dbReference type="EC" id="2.1.1.226" evidence="5"/>
<dbReference type="Pfam" id="PF01479">
    <property type="entry name" value="S4"/>
    <property type="match status" value="1"/>
</dbReference>
<evidence type="ECO:0000256" key="3">
    <source>
        <dbReference type="PROSITE-ProRule" id="PRU00182"/>
    </source>
</evidence>
<keyword evidence="5" id="KW-0808">Transferase</keyword>
<keyword evidence="5" id="KW-0489">Methyltransferase</keyword>
<evidence type="ECO:0000313" key="5">
    <source>
        <dbReference type="EMBL" id="APB34570.1"/>
    </source>
</evidence>
<dbReference type="InterPro" id="IPR002877">
    <property type="entry name" value="RNA_MeTrfase_FtsJ_dom"/>
</dbReference>
<evidence type="ECO:0000259" key="4">
    <source>
        <dbReference type="SMART" id="SM00363"/>
    </source>
</evidence>
<dbReference type="PROSITE" id="PS50889">
    <property type="entry name" value="S4"/>
    <property type="match status" value="1"/>
</dbReference>
<reference evidence="5 6" key="1">
    <citation type="submission" date="2016-10" db="EMBL/GenBank/DDBJ databases">
        <title>Description of Gloeomargarita lithophora gen. nov., sp. nov., a thylakoid-bearing basal-branching cyanobacterium with intracellular carbonates, and proposal for Gloeomargaritales ord. nov.</title>
        <authorList>
            <person name="Moreira D."/>
            <person name="Tavera R."/>
            <person name="Benzerara K."/>
            <person name="Skouri-Panet F."/>
            <person name="Couradeau E."/>
            <person name="Gerard E."/>
            <person name="Loussert C."/>
            <person name="Novelo E."/>
            <person name="Zivanovic Y."/>
            <person name="Lopez-Garcia P."/>
        </authorList>
    </citation>
    <scope>NUCLEOTIDE SEQUENCE [LARGE SCALE GENOMIC DNA]</scope>
    <source>
        <strain evidence="5 6">D10</strain>
    </source>
</reference>
<organism evidence="5 6">
    <name type="scientific">Gloeomargarita lithophora Alchichica-D10</name>
    <dbReference type="NCBI Taxonomy" id="1188229"/>
    <lineage>
        <taxon>Bacteria</taxon>
        <taxon>Bacillati</taxon>
        <taxon>Cyanobacteriota</taxon>
        <taxon>Cyanophyceae</taxon>
        <taxon>Gloeomargaritales</taxon>
        <taxon>Gloeomargaritaceae</taxon>
        <taxon>Gloeomargarita</taxon>
    </lineage>
</organism>
<dbReference type="SMART" id="SM00363">
    <property type="entry name" value="S4"/>
    <property type="match status" value="1"/>
</dbReference>
<dbReference type="AlphaFoldDB" id="A0A1J0AF56"/>
<comment type="similarity">
    <text evidence="2">Belongs to the TlyA family.</text>
</comment>
<evidence type="ECO:0000256" key="2">
    <source>
        <dbReference type="ARBA" id="ARBA00029460"/>
    </source>
</evidence>